<comment type="caution">
    <text evidence="1">The sequence shown here is derived from an EMBL/GenBank/DDBJ whole genome shotgun (WGS) entry which is preliminary data.</text>
</comment>
<dbReference type="Proteomes" id="UP000886523">
    <property type="component" value="Unassembled WGS sequence"/>
</dbReference>
<gene>
    <name evidence="1" type="ORF">BS47DRAFT_905265</name>
</gene>
<name>A0A9P6ADK6_9AGAM</name>
<evidence type="ECO:0000313" key="1">
    <source>
        <dbReference type="EMBL" id="KAF9502996.1"/>
    </source>
</evidence>
<reference evidence="1" key="1">
    <citation type="journal article" date="2020" name="Nat. Commun.">
        <title>Large-scale genome sequencing of mycorrhizal fungi provides insights into the early evolution of symbiotic traits.</title>
        <authorList>
            <person name="Miyauchi S."/>
            <person name="Kiss E."/>
            <person name="Kuo A."/>
            <person name="Drula E."/>
            <person name="Kohler A."/>
            <person name="Sanchez-Garcia M."/>
            <person name="Morin E."/>
            <person name="Andreopoulos B."/>
            <person name="Barry K.W."/>
            <person name="Bonito G."/>
            <person name="Buee M."/>
            <person name="Carver A."/>
            <person name="Chen C."/>
            <person name="Cichocki N."/>
            <person name="Clum A."/>
            <person name="Culley D."/>
            <person name="Crous P.W."/>
            <person name="Fauchery L."/>
            <person name="Girlanda M."/>
            <person name="Hayes R.D."/>
            <person name="Keri Z."/>
            <person name="LaButti K."/>
            <person name="Lipzen A."/>
            <person name="Lombard V."/>
            <person name="Magnuson J."/>
            <person name="Maillard F."/>
            <person name="Murat C."/>
            <person name="Nolan M."/>
            <person name="Ohm R.A."/>
            <person name="Pangilinan J."/>
            <person name="Pereira M.F."/>
            <person name="Perotto S."/>
            <person name="Peter M."/>
            <person name="Pfister S."/>
            <person name="Riley R."/>
            <person name="Sitrit Y."/>
            <person name="Stielow J.B."/>
            <person name="Szollosi G."/>
            <person name="Zifcakova L."/>
            <person name="Stursova M."/>
            <person name="Spatafora J.W."/>
            <person name="Tedersoo L."/>
            <person name="Vaario L.M."/>
            <person name="Yamada A."/>
            <person name="Yan M."/>
            <person name="Wang P."/>
            <person name="Xu J."/>
            <person name="Bruns T."/>
            <person name="Baldrian P."/>
            <person name="Vilgalys R."/>
            <person name="Dunand C."/>
            <person name="Henrissat B."/>
            <person name="Grigoriev I.V."/>
            <person name="Hibbett D."/>
            <person name="Nagy L.G."/>
            <person name="Martin F.M."/>
        </authorList>
    </citation>
    <scope>NUCLEOTIDE SEQUENCE</scope>
    <source>
        <strain evidence="1">UP504</strain>
    </source>
</reference>
<evidence type="ECO:0000313" key="2">
    <source>
        <dbReference type="Proteomes" id="UP000886523"/>
    </source>
</evidence>
<sequence>MNYRLAQRFERSIQEMVFPTLRLLTGLRQLELDLTGASWDGHIDSHMLNVIRGPFPFQLECFALNKPSSDEMELLSELLVSQQSITCLLLNWSGSTTSLMSCPPPRHVLDPGQWHLLKNWPITHLFAALMYPDEVSDLFGSLSQSTATLQLLWFMTPSRLFPKHFSRSWQTPLLLQLFRTCGISYSKHFGEGTFVSYHSFAIWKSWSWI</sequence>
<accession>A0A9P6ADK6</accession>
<dbReference type="AlphaFoldDB" id="A0A9P6ADK6"/>
<organism evidence="1 2">
    <name type="scientific">Hydnum rufescens UP504</name>
    <dbReference type="NCBI Taxonomy" id="1448309"/>
    <lineage>
        <taxon>Eukaryota</taxon>
        <taxon>Fungi</taxon>
        <taxon>Dikarya</taxon>
        <taxon>Basidiomycota</taxon>
        <taxon>Agaricomycotina</taxon>
        <taxon>Agaricomycetes</taxon>
        <taxon>Cantharellales</taxon>
        <taxon>Hydnaceae</taxon>
        <taxon>Hydnum</taxon>
    </lineage>
</organism>
<proteinExistence type="predicted"/>
<dbReference type="EMBL" id="MU129485">
    <property type="protein sequence ID" value="KAF9502996.1"/>
    <property type="molecule type" value="Genomic_DNA"/>
</dbReference>
<protein>
    <submittedName>
        <fullName evidence="1">Uncharacterized protein</fullName>
    </submittedName>
</protein>
<keyword evidence="2" id="KW-1185">Reference proteome</keyword>